<evidence type="ECO:0000313" key="5">
    <source>
        <dbReference type="Proteomes" id="UP000186559"/>
    </source>
</evidence>
<dbReference type="Pfam" id="PF19040">
    <property type="entry name" value="SGNH"/>
    <property type="match status" value="1"/>
</dbReference>
<dbReference type="Pfam" id="PF01757">
    <property type="entry name" value="Acyl_transf_3"/>
    <property type="match status" value="1"/>
</dbReference>
<keyword evidence="1" id="KW-0812">Transmembrane</keyword>
<evidence type="ECO:0000313" key="4">
    <source>
        <dbReference type="EMBL" id="APX26243.1"/>
    </source>
</evidence>
<evidence type="ECO:0000259" key="2">
    <source>
        <dbReference type="Pfam" id="PF01757"/>
    </source>
</evidence>
<feature type="transmembrane region" description="Helical" evidence="1">
    <location>
        <begin position="286"/>
        <end position="303"/>
    </location>
</feature>
<feature type="transmembrane region" description="Helical" evidence="1">
    <location>
        <begin position="257"/>
        <end position="274"/>
    </location>
</feature>
<feature type="transmembrane region" description="Helical" evidence="1">
    <location>
        <begin position="200"/>
        <end position="222"/>
    </location>
</feature>
<dbReference type="RefSeq" id="WP_076625895.1">
    <property type="nucleotide sequence ID" value="NZ_BMEW01000020.1"/>
</dbReference>
<feature type="transmembrane region" description="Helical" evidence="1">
    <location>
        <begin position="174"/>
        <end position="194"/>
    </location>
</feature>
<feature type="transmembrane region" description="Helical" evidence="1">
    <location>
        <begin position="354"/>
        <end position="375"/>
    </location>
</feature>
<feature type="transmembrane region" description="Helical" evidence="1">
    <location>
        <begin position="234"/>
        <end position="251"/>
    </location>
</feature>
<feature type="transmembrane region" description="Helical" evidence="1">
    <location>
        <begin position="145"/>
        <end position="167"/>
    </location>
</feature>
<keyword evidence="4" id="KW-0012">Acyltransferase</keyword>
<dbReference type="GO" id="GO:0016747">
    <property type="term" value="F:acyltransferase activity, transferring groups other than amino-acyl groups"/>
    <property type="evidence" value="ECO:0007669"/>
    <property type="project" value="InterPro"/>
</dbReference>
<dbReference type="GO" id="GO:0009103">
    <property type="term" value="P:lipopolysaccharide biosynthetic process"/>
    <property type="evidence" value="ECO:0007669"/>
    <property type="project" value="TreeGrafter"/>
</dbReference>
<evidence type="ECO:0000259" key="3">
    <source>
        <dbReference type="Pfam" id="PF19040"/>
    </source>
</evidence>
<geneLocation type="plasmid" evidence="5">
    <name>ptpro6</name>
</geneLocation>
<dbReference type="InterPro" id="IPR043968">
    <property type="entry name" value="SGNH"/>
</dbReference>
<proteinExistence type="predicted"/>
<evidence type="ECO:0000256" key="1">
    <source>
        <dbReference type="SAM" id="Phobius"/>
    </source>
</evidence>
<feature type="domain" description="SGNH" evidence="3">
    <location>
        <begin position="421"/>
        <end position="641"/>
    </location>
</feature>
<accession>A0A1U7DDP0</accession>
<feature type="transmembrane region" description="Helical" evidence="1">
    <location>
        <begin position="21"/>
        <end position="38"/>
    </location>
</feature>
<feature type="domain" description="Acyltransferase 3" evidence="2">
    <location>
        <begin position="19"/>
        <end position="339"/>
    </location>
</feature>
<gene>
    <name evidence="4" type="ORF">Ga0080559_TMP5143</name>
</gene>
<dbReference type="GO" id="GO:0016020">
    <property type="term" value="C:membrane"/>
    <property type="evidence" value="ECO:0007669"/>
    <property type="project" value="TreeGrafter"/>
</dbReference>
<feature type="transmembrane region" description="Helical" evidence="1">
    <location>
        <begin position="323"/>
        <end position="342"/>
    </location>
</feature>
<sequence length="655" mass="72683">MLDYRHLGFSLHQSHYRRDLDGFRALAVISVLICHAFPSVVPGGFVGVDVFFVLSGYLITGIILKGHQSGTFSILKFYKRRALRILPALCVVLLATLIVGWYALFQVEFSNLGKHIIASSFFFENFQLWSEAGYFDTASERKPTLHLWSLAIEEQFYIVWPLLLYVVCRSPKLLRCNVVLAILTSFAFGIFYIYNDVSAAYYSPLSRAWELLVGAALSVFLVNGDFPIKAGARNFMSVLGAALIIAALFWIDPSSSFPGFWALLPTIGTALLIAAGEAAVLNRTLFSCRPVVFVGLISYPLYLWHWPILSYLNISFTRIPVEISILALALALVLAWLTFRFLELPIRSQSGKRNGLAVSLISSALVISALGGLIYKGFIPSRMASVAFPTENEWDFLLARSNSNSDDLSGFYHVGVASQDGILVIGDSHFAQYSARLDAALLKRGENGALMALGGGCIPLLGIQSEIVARASCWPMIARAWEMAELPKFSTIVIGGAWNSYILDPGGIYDYKLMQENGELVSIDTEEGFNLVLQQLEEGVRYLRSIGKRVVLVLDNPAAPEFNITGPRYRLNPFSNQLTPLMRVAVSSEQVNVHDRMVAFAERLNIDYIDPFVELCEGYMCLATDDNAVPIYKDSTHFNPQWALSSATFIDRLAE</sequence>
<protein>
    <submittedName>
        <fullName evidence="4">Putative acyltransferase</fullName>
    </submittedName>
</protein>
<dbReference type="EMBL" id="CP014802">
    <property type="protein sequence ID" value="APX26243.1"/>
    <property type="molecule type" value="Genomic_DNA"/>
</dbReference>
<keyword evidence="1" id="KW-0472">Membrane</keyword>
<reference evidence="4 5" key="1">
    <citation type="submission" date="2016-03" db="EMBL/GenBank/DDBJ databases">
        <title>Deep-sea bacteria in the southern Pacific.</title>
        <authorList>
            <person name="Tang K."/>
        </authorList>
    </citation>
    <scope>NUCLEOTIDE SEQUENCE [LARGE SCALE GENOMIC DNA]</scope>
    <source>
        <strain evidence="4 5">JLT2016</strain>
        <plasmid evidence="5">Plasmid ptpro6</plasmid>
    </source>
</reference>
<feature type="transmembrane region" description="Helical" evidence="1">
    <location>
        <begin position="44"/>
        <end position="64"/>
    </location>
</feature>
<dbReference type="AlphaFoldDB" id="A0A1U7DDP0"/>
<keyword evidence="5" id="KW-1185">Reference proteome</keyword>
<name>A0A1U7DDP0_9RHOB</name>
<dbReference type="KEGG" id="tpro:Ga0080559_TMP5143"/>
<dbReference type="InterPro" id="IPR050879">
    <property type="entry name" value="Acyltransferase_3"/>
</dbReference>
<organism evidence="4 5">
    <name type="scientific">Salipiger profundus</name>
    <dbReference type="NCBI Taxonomy" id="1229727"/>
    <lineage>
        <taxon>Bacteria</taxon>
        <taxon>Pseudomonadati</taxon>
        <taxon>Pseudomonadota</taxon>
        <taxon>Alphaproteobacteria</taxon>
        <taxon>Rhodobacterales</taxon>
        <taxon>Roseobacteraceae</taxon>
        <taxon>Salipiger</taxon>
    </lineage>
</organism>
<keyword evidence="1" id="KW-1133">Transmembrane helix</keyword>
<dbReference type="PANTHER" id="PTHR23028">
    <property type="entry name" value="ACETYLTRANSFERASE"/>
    <property type="match status" value="1"/>
</dbReference>
<feature type="transmembrane region" description="Helical" evidence="1">
    <location>
        <begin position="85"/>
        <end position="104"/>
    </location>
</feature>
<dbReference type="InterPro" id="IPR002656">
    <property type="entry name" value="Acyl_transf_3_dom"/>
</dbReference>
<dbReference type="Proteomes" id="UP000186559">
    <property type="component" value="Plasmid pTPRO6"/>
</dbReference>
<keyword evidence="4" id="KW-0614">Plasmid</keyword>
<keyword evidence="4" id="KW-0808">Transferase</keyword>
<dbReference type="PANTHER" id="PTHR23028:SF53">
    <property type="entry name" value="ACYL_TRANSF_3 DOMAIN-CONTAINING PROTEIN"/>
    <property type="match status" value="1"/>
</dbReference>